<feature type="region of interest" description="Disordered" evidence="1">
    <location>
        <begin position="82"/>
        <end position="115"/>
    </location>
</feature>
<evidence type="ECO:0000313" key="3">
    <source>
        <dbReference type="EMBL" id="QOK96728.1"/>
    </source>
</evidence>
<dbReference type="Proteomes" id="UP000593970">
    <property type="component" value="Chromosome"/>
</dbReference>
<reference evidence="4" key="1">
    <citation type="submission" date="2020-04" db="EMBL/GenBank/DDBJ databases">
        <title>Ralstonia solanacearum UW576, UW763, UW773, and UW774.</title>
        <authorList>
            <person name="Steidl O."/>
            <person name="Truchon A."/>
            <person name="Allen C."/>
        </authorList>
    </citation>
    <scope>NUCLEOTIDE SEQUENCE [LARGE SCALE GENOMIC DNA]</scope>
    <source>
        <strain evidence="4">UW774</strain>
    </source>
</reference>
<gene>
    <name evidence="3" type="ORF">HF909_09990</name>
</gene>
<proteinExistence type="predicted"/>
<sequence length="413" mass="44256">MPITPPTASDQSKRQTEYDIAVVNTALFPILTVGIVSALWVSSMSPQPGAVGAVMLWTIASLVVGSTVGFLFGIPRSGITATRPSANPPLTNGAPAQTATASDPPAKARMPGDALARPNTNLEEVSDWLTKIIVGLGLVNLKGIGTRVQDVATNVAASLQKSPDAWDVSVAMAIIVGFSVIGFLCGYLYTRLFVQGALIRSDQNLGNLRAEIDAAIHEAPPVPEVAPGTPSVPSESDKETARRLNQIASADRPEVVQEQIRTLASEYEAIRQQQGYGGARTKKMREVAGRMKLIGLLVQPYLQTLMVSPSPGERLVAIMALQMRFDPTYIEWLANRLVEEPAFPAYQAASALLARLPLVGQAESERIKRAARAAVDEHSRLGLVPEATRDKLFEKILNFGYGPGDQEMATGPR</sequence>
<feature type="transmembrane region" description="Helical" evidence="2">
    <location>
        <begin position="168"/>
        <end position="189"/>
    </location>
</feature>
<dbReference type="AlphaFoldDB" id="A0AA92JS31"/>
<dbReference type="EMBL" id="CP051169">
    <property type="protein sequence ID" value="QOK96728.1"/>
    <property type="molecule type" value="Genomic_DNA"/>
</dbReference>
<keyword evidence="2" id="KW-1133">Transmembrane helix</keyword>
<evidence type="ECO:0008006" key="5">
    <source>
        <dbReference type="Google" id="ProtNLM"/>
    </source>
</evidence>
<name>A0AA92JS31_RALSL</name>
<evidence type="ECO:0000313" key="4">
    <source>
        <dbReference type="Proteomes" id="UP000593970"/>
    </source>
</evidence>
<feature type="transmembrane region" description="Helical" evidence="2">
    <location>
        <begin position="21"/>
        <end position="42"/>
    </location>
</feature>
<keyword evidence="2" id="KW-0472">Membrane</keyword>
<organism evidence="3 4">
    <name type="scientific">Ralstonia solanacearum</name>
    <name type="common">Pseudomonas solanacearum</name>
    <dbReference type="NCBI Taxonomy" id="305"/>
    <lineage>
        <taxon>Bacteria</taxon>
        <taxon>Pseudomonadati</taxon>
        <taxon>Pseudomonadota</taxon>
        <taxon>Betaproteobacteria</taxon>
        <taxon>Burkholderiales</taxon>
        <taxon>Burkholderiaceae</taxon>
        <taxon>Ralstonia</taxon>
        <taxon>Ralstonia solanacearum species complex</taxon>
    </lineage>
</organism>
<protein>
    <recommendedName>
        <fullName evidence="5">Transmembrane protein</fullName>
    </recommendedName>
</protein>
<evidence type="ECO:0000256" key="2">
    <source>
        <dbReference type="SAM" id="Phobius"/>
    </source>
</evidence>
<accession>A0AA92JS31</accession>
<feature type="compositionally biased region" description="Polar residues" evidence="1">
    <location>
        <begin position="82"/>
        <end position="101"/>
    </location>
</feature>
<evidence type="ECO:0000256" key="1">
    <source>
        <dbReference type="SAM" id="MobiDB-lite"/>
    </source>
</evidence>
<feature type="transmembrane region" description="Helical" evidence="2">
    <location>
        <begin position="54"/>
        <end position="74"/>
    </location>
</feature>
<keyword evidence="2" id="KW-0812">Transmembrane</keyword>